<dbReference type="RefSeq" id="XP_002739483.1">
    <property type="nucleotide sequence ID" value="XM_002739437.2"/>
</dbReference>
<dbReference type="PRINTS" id="PR00376">
    <property type="entry name" value="IL1BCENZYME"/>
</dbReference>
<dbReference type="PROSITE" id="PS50208">
    <property type="entry name" value="CASPASE_P20"/>
    <property type="match status" value="1"/>
</dbReference>
<dbReference type="Proteomes" id="UP000694865">
    <property type="component" value="Unplaced"/>
</dbReference>
<dbReference type="PANTHER" id="PTHR48169">
    <property type="entry name" value="DED DOMAIN-CONTAINING PROTEIN"/>
    <property type="match status" value="1"/>
</dbReference>
<keyword evidence="2" id="KW-0053">Apoptosis</keyword>
<comment type="similarity">
    <text evidence="1">Belongs to the peptidase C14A family.</text>
</comment>
<evidence type="ECO:0000313" key="6">
    <source>
        <dbReference type="RefSeq" id="XP_002739483.1"/>
    </source>
</evidence>
<feature type="domain" description="Caspase family p20" evidence="4">
    <location>
        <begin position="68"/>
        <end position="194"/>
    </location>
</feature>
<evidence type="ECO:0000256" key="3">
    <source>
        <dbReference type="SAM" id="MobiDB-lite"/>
    </source>
</evidence>
<protein>
    <submittedName>
        <fullName evidence="6">Caspase-8-like</fullName>
    </submittedName>
</protein>
<dbReference type="InterPro" id="IPR029030">
    <property type="entry name" value="Caspase-like_dom_sf"/>
</dbReference>
<dbReference type="Gene3D" id="3.40.50.1460">
    <property type="match status" value="1"/>
</dbReference>
<dbReference type="SMART" id="SM00115">
    <property type="entry name" value="CASc"/>
    <property type="match status" value="1"/>
</dbReference>
<sequence>MENHWLYGSRTPSTSNRSRRTARSVRSAKGSRLRSRHGRYLSTRENDTQEAEEEDAQSPPRYDVTCKPHGLAVIIAVENYNRDEDYRLSRELPTRPGTQDEVARLRRILEDLDYTVLVYPDLTACQLKMKSDMIAEKDHTSYDSFICCVLSRGTNTHVYGSNGIPVRLHDFIGNFTGSRCPSLGGKPKLFFVESHPAPKVRIDRMHDVTHVYGEKLRVRFSGYHLDLKCDFIDSDPVVDMETDPSDLDFLVAKCVWKYRTRYPPLGSSFLTRVAHALERANSKRDMFPAINEAVTAFKDEIGESEANVMLTSTLRKELYLRTNCRAKSVTFRD</sequence>
<feature type="region of interest" description="Disordered" evidence="3">
    <location>
        <begin position="1"/>
        <end position="63"/>
    </location>
</feature>
<dbReference type="GeneID" id="100367542"/>
<evidence type="ECO:0000256" key="1">
    <source>
        <dbReference type="ARBA" id="ARBA00010134"/>
    </source>
</evidence>
<keyword evidence="5" id="KW-1185">Reference proteome</keyword>
<accession>A0ABM0GXG0</accession>
<dbReference type="PANTHER" id="PTHR48169:SF1">
    <property type="entry name" value="ASTROCYTIC PHOSPHOPROTEIN PEA-15"/>
    <property type="match status" value="1"/>
</dbReference>
<dbReference type="InterPro" id="IPR001309">
    <property type="entry name" value="Pept_C14_p20"/>
</dbReference>
<evidence type="ECO:0000313" key="5">
    <source>
        <dbReference type="Proteomes" id="UP000694865"/>
    </source>
</evidence>
<evidence type="ECO:0000256" key="2">
    <source>
        <dbReference type="ARBA" id="ARBA00022703"/>
    </source>
</evidence>
<organism evidence="5 6">
    <name type="scientific">Saccoglossus kowalevskii</name>
    <name type="common">Acorn worm</name>
    <dbReference type="NCBI Taxonomy" id="10224"/>
    <lineage>
        <taxon>Eukaryota</taxon>
        <taxon>Metazoa</taxon>
        <taxon>Hemichordata</taxon>
        <taxon>Enteropneusta</taxon>
        <taxon>Harrimaniidae</taxon>
        <taxon>Saccoglossus</taxon>
    </lineage>
</organism>
<dbReference type="SUPFAM" id="SSF52129">
    <property type="entry name" value="Caspase-like"/>
    <property type="match status" value="1"/>
</dbReference>
<reference evidence="6" key="1">
    <citation type="submission" date="2025-08" db="UniProtKB">
        <authorList>
            <consortium name="RefSeq"/>
        </authorList>
    </citation>
    <scope>IDENTIFICATION</scope>
    <source>
        <tissue evidence="6">Testes</tissue>
    </source>
</reference>
<gene>
    <name evidence="6" type="primary">LOC100367542</name>
</gene>
<feature type="compositionally biased region" description="Basic residues" evidence="3">
    <location>
        <begin position="29"/>
        <end position="39"/>
    </location>
</feature>
<proteinExistence type="inferred from homology"/>
<evidence type="ECO:0000259" key="4">
    <source>
        <dbReference type="PROSITE" id="PS50208"/>
    </source>
</evidence>
<dbReference type="InterPro" id="IPR011600">
    <property type="entry name" value="Pept_C14_caspase"/>
</dbReference>
<name>A0ABM0GXG0_SACKO</name>
<dbReference type="InterPro" id="IPR015917">
    <property type="entry name" value="Pept_C14A"/>
</dbReference>
<dbReference type="Pfam" id="PF00656">
    <property type="entry name" value="Peptidase_C14"/>
    <property type="match status" value="1"/>
</dbReference>